<reference evidence="3" key="1">
    <citation type="journal article" date="2019" name="Int. J. Syst. Evol. Microbiol.">
        <title>The Global Catalogue of Microorganisms (GCM) 10K type strain sequencing project: providing services to taxonomists for standard genome sequencing and annotation.</title>
        <authorList>
            <consortium name="The Broad Institute Genomics Platform"/>
            <consortium name="The Broad Institute Genome Sequencing Center for Infectious Disease"/>
            <person name="Wu L."/>
            <person name="Ma J."/>
        </authorList>
    </citation>
    <scope>NUCLEOTIDE SEQUENCE [LARGE SCALE GENOMIC DNA]</scope>
    <source>
        <strain evidence="3">JCM 16548</strain>
    </source>
</reference>
<comment type="caution">
    <text evidence="2">The sequence shown here is derived from an EMBL/GenBank/DDBJ whole genome shotgun (WGS) entry which is preliminary data.</text>
</comment>
<sequence length="191" mass="20515">MNSRTVTRILGAIAASLAVALVVVLVNRPQSQPGTAEGPVSSAPTTSAAPKTSTPSPQASDSEASQLPSSEVDAHDASPGATPYSQTDEVRQQWEPIASGFGRAFTTAKGKTAGQWRASLGPYVTEKVREQLATVDLRNVPKGAYVNIEPAEYGDDKVAVFVHYDSDLTLVTYLILDGTDWRIYAYDRWEE</sequence>
<keyword evidence="3" id="KW-1185">Reference proteome</keyword>
<dbReference type="EMBL" id="BAAAYX010000001">
    <property type="protein sequence ID" value="GAA3689441.1"/>
    <property type="molecule type" value="Genomic_DNA"/>
</dbReference>
<proteinExistence type="predicted"/>
<dbReference type="RefSeq" id="WP_344810224.1">
    <property type="nucleotide sequence ID" value="NZ_BAAAYX010000001.1"/>
</dbReference>
<feature type="compositionally biased region" description="Low complexity" evidence="1">
    <location>
        <begin position="41"/>
        <end position="60"/>
    </location>
</feature>
<organism evidence="2 3">
    <name type="scientific">Microlunatus aurantiacus</name>
    <dbReference type="NCBI Taxonomy" id="446786"/>
    <lineage>
        <taxon>Bacteria</taxon>
        <taxon>Bacillati</taxon>
        <taxon>Actinomycetota</taxon>
        <taxon>Actinomycetes</taxon>
        <taxon>Propionibacteriales</taxon>
        <taxon>Propionibacteriaceae</taxon>
        <taxon>Microlunatus</taxon>
    </lineage>
</organism>
<evidence type="ECO:0000256" key="1">
    <source>
        <dbReference type="SAM" id="MobiDB-lite"/>
    </source>
</evidence>
<evidence type="ECO:0008006" key="4">
    <source>
        <dbReference type="Google" id="ProtNLM"/>
    </source>
</evidence>
<evidence type="ECO:0000313" key="3">
    <source>
        <dbReference type="Proteomes" id="UP001500051"/>
    </source>
</evidence>
<name>A0ABP7CFA0_9ACTN</name>
<accession>A0ABP7CFA0</accession>
<gene>
    <name evidence="2" type="ORF">GCM10022204_00160</name>
</gene>
<feature type="region of interest" description="Disordered" evidence="1">
    <location>
        <begin position="31"/>
        <end position="90"/>
    </location>
</feature>
<evidence type="ECO:0000313" key="2">
    <source>
        <dbReference type="EMBL" id="GAA3689441.1"/>
    </source>
</evidence>
<dbReference type="Proteomes" id="UP001500051">
    <property type="component" value="Unassembled WGS sequence"/>
</dbReference>
<protein>
    <recommendedName>
        <fullName evidence="4">DUF4878 domain-containing protein</fullName>
    </recommendedName>
</protein>